<dbReference type="AlphaFoldDB" id="A0A3M0YZB6"/>
<keyword evidence="1" id="KW-0004">4Fe-4S</keyword>
<dbReference type="Gene3D" id="3.40.630.30">
    <property type="match status" value="1"/>
</dbReference>
<dbReference type="GO" id="GO:0005737">
    <property type="term" value="C:cytoplasm"/>
    <property type="evidence" value="ECO:0007669"/>
    <property type="project" value="TreeGrafter"/>
</dbReference>
<dbReference type="EMBL" id="RFKV01000033">
    <property type="protein sequence ID" value="RMD77432.1"/>
    <property type="molecule type" value="Genomic_DNA"/>
</dbReference>
<dbReference type="GO" id="GO:0051539">
    <property type="term" value="F:4 iron, 4 sulfur cluster binding"/>
    <property type="evidence" value="ECO:0007669"/>
    <property type="project" value="UniProtKB-KW"/>
</dbReference>
<evidence type="ECO:0000256" key="5">
    <source>
        <dbReference type="ARBA" id="ARBA00023014"/>
    </source>
</evidence>
<dbReference type="InterPro" id="IPR039661">
    <property type="entry name" value="ELP3"/>
</dbReference>
<dbReference type="GO" id="GO:0016740">
    <property type="term" value="F:transferase activity"/>
    <property type="evidence" value="ECO:0007669"/>
    <property type="project" value="UniProtKB-KW"/>
</dbReference>
<dbReference type="GO" id="GO:0046872">
    <property type="term" value="F:metal ion binding"/>
    <property type="evidence" value="ECO:0007669"/>
    <property type="project" value="UniProtKB-KW"/>
</dbReference>
<evidence type="ECO:0000256" key="3">
    <source>
        <dbReference type="ARBA" id="ARBA00022723"/>
    </source>
</evidence>
<accession>A0A3M0YZB6</accession>
<evidence type="ECO:0000313" key="6">
    <source>
        <dbReference type="EMBL" id="RMD77432.1"/>
    </source>
</evidence>
<proteinExistence type="predicted"/>
<dbReference type="InterPro" id="IPR016181">
    <property type="entry name" value="Acyl_CoA_acyltransferase"/>
</dbReference>
<gene>
    <name evidence="6" type="ORF">D6810_00985</name>
</gene>
<name>A0A3M0YZB6_9BACT</name>
<organism evidence="6 7">
    <name type="scientific">Candidatus Dojkabacteria bacterium</name>
    <dbReference type="NCBI Taxonomy" id="2099670"/>
    <lineage>
        <taxon>Bacteria</taxon>
        <taxon>Candidatus Dojkabacteria</taxon>
    </lineage>
</organism>
<keyword evidence="4" id="KW-0408">Iron</keyword>
<comment type="caution">
    <text evidence="6">The sequence shown here is derived from an EMBL/GenBank/DDBJ whole genome shotgun (WGS) entry which is preliminary data.</text>
</comment>
<keyword evidence="3" id="KW-0479">Metal-binding</keyword>
<dbReference type="GO" id="GO:0002926">
    <property type="term" value="P:tRNA wobble base 5-methoxycarbonylmethyl-2-thiouridinylation"/>
    <property type="evidence" value="ECO:0007669"/>
    <property type="project" value="TreeGrafter"/>
</dbReference>
<sequence length="199" mass="23019">MLSRCFEYTPPYCRITRVIRDIPSTEISDGNTTTNLREVVENKLQIENRRNVNIRAREVRNKPIKLDELKLDEIFYKTNSSDEYFLQYINNNYQIAGFLRLSLPIAIKNQISPELDECAIIREVHIYGPSLELEDKKIGAAQHTGLGTKLIERAKVIARDRGFKKLAVIHAVGTKEYYKKRGFSVEGDWLVCKLKKTNV</sequence>
<reference evidence="6 7" key="1">
    <citation type="submission" date="2018-10" db="EMBL/GenBank/DDBJ databases">
        <title>Thermophilic Lithotrophy and Phototrophy in an Intertidal, Iron-rich, Geothermal Spring.</title>
        <authorList>
            <person name="Ward L.M."/>
            <person name="Idei A."/>
            <person name="Nakagawa M."/>
            <person name="Ueno Y."/>
            <person name="Fischer W."/>
            <person name="Mcglynn S.E."/>
        </authorList>
    </citation>
    <scope>NUCLEOTIDE SEQUENCE [LARGE SCALE GENOMIC DNA]</scope>
    <source>
        <strain evidence="6">J137</strain>
    </source>
</reference>
<keyword evidence="2" id="KW-0949">S-adenosyl-L-methionine</keyword>
<dbReference type="GO" id="GO:0033588">
    <property type="term" value="C:elongator holoenzyme complex"/>
    <property type="evidence" value="ECO:0007669"/>
    <property type="project" value="TreeGrafter"/>
</dbReference>
<dbReference type="PANTHER" id="PTHR11135">
    <property type="entry name" value="HISTONE ACETYLTRANSFERASE-RELATED"/>
    <property type="match status" value="1"/>
</dbReference>
<evidence type="ECO:0000256" key="1">
    <source>
        <dbReference type="ARBA" id="ARBA00022485"/>
    </source>
</evidence>
<dbReference type="PANTHER" id="PTHR11135:SF2">
    <property type="entry name" value="ELONGATOR COMPLEX PROTEIN 3"/>
    <property type="match status" value="1"/>
</dbReference>
<evidence type="ECO:0000256" key="2">
    <source>
        <dbReference type="ARBA" id="ARBA00022691"/>
    </source>
</evidence>
<dbReference type="Proteomes" id="UP000269410">
    <property type="component" value="Unassembled WGS sequence"/>
</dbReference>
<evidence type="ECO:0000256" key="4">
    <source>
        <dbReference type="ARBA" id="ARBA00023004"/>
    </source>
</evidence>
<evidence type="ECO:0000313" key="7">
    <source>
        <dbReference type="Proteomes" id="UP000269410"/>
    </source>
</evidence>
<keyword evidence="5" id="KW-0411">Iron-sulfur</keyword>
<protein>
    <submittedName>
        <fullName evidence="6">GNAT family N-acetyltransferase</fullName>
    </submittedName>
</protein>
<dbReference type="SUPFAM" id="SSF55729">
    <property type="entry name" value="Acyl-CoA N-acyltransferases (Nat)"/>
    <property type="match status" value="1"/>
</dbReference>
<keyword evidence="6" id="KW-0808">Transferase</keyword>